<dbReference type="AlphaFoldDB" id="A0A1I1NQU7"/>
<evidence type="ECO:0000313" key="3">
    <source>
        <dbReference type="EMBL" id="SFD00044.1"/>
    </source>
</evidence>
<dbReference type="NCBIfam" id="TIGR00200">
    <property type="entry name" value="cinA_nterm"/>
    <property type="match status" value="1"/>
</dbReference>
<dbReference type="SUPFAM" id="SSF53218">
    <property type="entry name" value="Molybdenum cofactor biosynthesis proteins"/>
    <property type="match status" value="1"/>
</dbReference>
<protein>
    <recommendedName>
        <fullName evidence="1">CinA-like protein</fullName>
    </recommendedName>
</protein>
<dbReference type="InterPro" id="IPR036425">
    <property type="entry name" value="MoaB/Mog-like_dom_sf"/>
</dbReference>
<accession>A0A1I1NQU7</accession>
<name>A0A1I1NQU7_9FLAO</name>
<dbReference type="InterPro" id="IPR008136">
    <property type="entry name" value="CinA_C"/>
</dbReference>
<dbReference type="InterPro" id="IPR036653">
    <property type="entry name" value="CinA-like_C"/>
</dbReference>
<dbReference type="InterPro" id="IPR001453">
    <property type="entry name" value="MoaB/Mog_dom"/>
</dbReference>
<dbReference type="EMBL" id="FOMH01000003">
    <property type="protein sequence ID" value="SFD00044.1"/>
    <property type="molecule type" value="Genomic_DNA"/>
</dbReference>
<dbReference type="NCBIfam" id="TIGR00199">
    <property type="entry name" value="PncC_domain"/>
    <property type="match status" value="1"/>
</dbReference>
<comment type="similarity">
    <text evidence="1">Belongs to the CinA family.</text>
</comment>
<dbReference type="Pfam" id="PF18146">
    <property type="entry name" value="CinA_KH"/>
    <property type="match status" value="1"/>
</dbReference>
<dbReference type="HAMAP" id="MF_00226_B">
    <property type="entry name" value="CinA_B"/>
    <property type="match status" value="1"/>
</dbReference>
<dbReference type="PANTHER" id="PTHR13939">
    <property type="entry name" value="NICOTINAMIDE-NUCLEOTIDE AMIDOHYDROLASE PNCC"/>
    <property type="match status" value="1"/>
</dbReference>
<dbReference type="InterPro" id="IPR050101">
    <property type="entry name" value="CinA"/>
</dbReference>
<dbReference type="Pfam" id="PF00994">
    <property type="entry name" value="MoCF_biosynth"/>
    <property type="match status" value="1"/>
</dbReference>
<dbReference type="STRING" id="739143.SAMN05216297_103413"/>
<dbReference type="InterPro" id="IPR041424">
    <property type="entry name" value="CinA_KH"/>
</dbReference>
<sequence>MKAAIITIGDEILIGQIVDTNSAFIAKSLDRIGVEVAEMLSISDDKKHILDTFAQLQNKVDVVIVTGGLGPTKDDVTKKTFCEYFDDELVVNPEVLEHVTQLIEGFYKRPISQLNKDQALVPSTCTVLPNKVGTAPGMWMKKENTVFISLPGVPYEMKYLVEEEIIPKIVKEYKRPYIIHKTILTYGQGESLVAERIEQWENNLPEFIKLAYLPNPGRVRLRLTARGTDKEVLETAIEENVRSLDLIIHDIIVGYEENETLETVVGKFLTKQNKTVSTAESFTGGRVASLLSAVPGASAYFKGSVVSYATEAKINVLGVPKELVDKHSVVSAEVASSMALNVKNLLQTDYGIATTGNAGPSKGDSDAEIGTVFIALATPKEVIVEEFNFGQPREKVVDRATVKSLEILQKEILKFVQ</sequence>
<dbReference type="Gene3D" id="3.90.950.20">
    <property type="entry name" value="CinA-like"/>
    <property type="match status" value="1"/>
</dbReference>
<dbReference type="SUPFAM" id="SSF142433">
    <property type="entry name" value="CinA-like"/>
    <property type="match status" value="1"/>
</dbReference>
<dbReference type="RefSeq" id="WP_091492171.1">
    <property type="nucleotide sequence ID" value="NZ_FOMH01000003.1"/>
</dbReference>
<evidence type="ECO:0000313" key="4">
    <source>
        <dbReference type="Proteomes" id="UP000199672"/>
    </source>
</evidence>
<feature type="domain" description="MoaB/Mog" evidence="2">
    <location>
        <begin position="4"/>
        <end position="172"/>
    </location>
</feature>
<dbReference type="CDD" id="cd00885">
    <property type="entry name" value="cinA"/>
    <property type="match status" value="1"/>
</dbReference>
<dbReference type="PANTHER" id="PTHR13939:SF0">
    <property type="entry name" value="NMN AMIDOHYDROLASE-LIKE PROTEIN YFAY"/>
    <property type="match status" value="1"/>
</dbReference>
<dbReference type="Pfam" id="PF02464">
    <property type="entry name" value="CinA"/>
    <property type="match status" value="1"/>
</dbReference>
<dbReference type="Gene3D" id="3.40.980.10">
    <property type="entry name" value="MoaB/Mog-like domain"/>
    <property type="match status" value="1"/>
</dbReference>
<reference evidence="4" key="1">
    <citation type="submission" date="2016-10" db="EMBL/GenBank/DDBJ databases">
        <authorList>
            <person name="Varghese N."/>
            <person name="Submissions S."/>
        </authorList>
    </citation>
    <scope>NUCLEOTIDE SEQUENCE [LARGE SCALE GENOMIC DNA]</scope>
    <source>
        <strain evidence="4">CGMCC 1.10370</strain>
    </source>
</reference>
<dbReference type="SMART" id="SM00852">
    <property type="entry name" value="MoCF_biosynth"/>
    <property type="match status" value="1"/>
</dbReference>
<organism evidence="3 4">
    <name type="scientific">Flavobacterium phragmitis</name>
    <dbReference type="NCBI Taxonomy" id="739143"/>
    <lineage>
        <taxon>Bacteria</taxon>
        <taxon>Pseudomonadati</taxon>
        <taxon>Bacteroidota</taxon>
        <taxon>Flavobacteriia</taxon>
        <taxon>Flavobacteriales</taxon>
        <taxon>Flavobacteriaceae</taxon>
        <taxon>Flavobacterium</taxon>
    </lineage>
</organism>
<dbReference type="Proteomes" id="UP000199672">
    <property type="component" value="Unassembled WGS sequence"/>
</dbReference>
<evidence type="ECO:0000256" key="1">
    <source>
        <dbReference type="HAMAP-Rule" id="MF_00226"/>
    </source>
</evidence>
<gene>
    <name evidence="3" type="ORF">SAMN05216297_103413</name>
</gene>
<dbReference type="InterPro" id="IPR008135">
    <property type="entry name" value="Competence-induced_CinA"/>
</dbReference>
<dbReference type="NCBIfam" id="TIGR00177">
    <property type="entry name" value="molyb_syn"/>
    <property type="match status" value="1"/>
</dbReference>
<dbReference type="NCBIfam" id="NF001813">
    <property type="entry name" value="PRK00549.1"/>
    <property type="match status" value="1"/>
</dbReference>
<proteinExistence type="inferred from homology"/>
<keyword evidence="4" id="KW-1185">Reference proteome</keyword>
<dbReference type="OrthoDB" id="9801454at2"/>
<dbReference type="PIRSF" id="PIRSF006728">
    <property type="entry name" value="CinA"/>
    <property type="match status" value="1"/>
</dbReference>
<evidence type="ECO:0000259" key="2">
    <source>
        <dbReference type="SMART" id="SM00852"/>
    </source>
</evidence>